<dbReference type="STRING" id="37752.IW18_14645"/>
<evidence type="ECO:0000313" key="4">
    <source>
        <dbReference type="Proteomes" id="UP000032061"/>
    </source>
</evidence>
<dbReference type="Gene3D" id="2.60.40.10">
    <property type="entry name" value="Immunoglobulins"/>
    <property type="match status" value="1"/>
</dbReference>
<proteinExistence type="predicted"/>
<dbReference type="AlphaFoldDB" id="A0A0D0EYB7"/>
<dbReference type="RefSeq" id="WP_041518618.1">
    <property type="nucleotide sequence ID" value="NZ_JPRK01000011.1"/>
</dbReference>
<accession>A0A0D0EYB7</accession>
<dbReference type="Proteomes" id="UP000198302">
    <property type="component" value="Unassembled WGS sequence"/>
</dbReference>
<dbReference type="EMBL" id="MUGX01000013">
    <property type="protein sequence ID" value="OXA87198.1"/>
    <property type="molecule type" value="Genomic_DNA"/>
</dbReference>
<dbReference type="InterPro" id="IPR032627">
    <property type="entry name" value="DUF4876"/>
</dbReference>
<evidence type="ECO:0000313" key="2">
    <source>
        <dbReference type="EMBL" id="KIO52351.1"/>
    </source>
</evidence>
<organism evidence="2 4">
    <name type="scientific">Flavobacterium hibernum</name>
    <dbReference type="NCBI Taxonomy" id="37752"/>
    <lineage>
        <taxon>Bacteria</taxon>
        <taxon>Pseudomonadati</taxon>
        <taxon>Bacteroidota</taxon>
        <taxon>Flavobacteriia</taxon>
        <taxon>Flavobacteriales</taxon>
        <taxon>Flavobacteriaceae</taxon>
        <taxon>Flavobacterium</taxon>
    </lineage>
</organism>
<sequence length="435" mass="47597">MKKTFLFTIILTLGLLMQSCSNNEDEALKPVSFSISVKYDETFNNQITKSSSVTIVNNETGNKYTVKSDDNGVAQFNQILPGTYSVSATKVMQSAEFSDTFGYTPTETEINFNGSQSGLLVNNLTVTVNIVMKTSKVGDFVIKQIHYGGSDTQKGASIRDQFIEIYNNSNTVQYADGLYIAQLYGSFTTTVYTYTLANGQYDWSKSAEMTIGDKANTDYVYASNIFVIPGDGTKYPVQPGKSLVLAQSAINHKSNYMDNSGKSVSILNPELTLDLSNADFEAFLGTFLGDTYQYDIQNPAVPDLGIAYWGNKNKDMILDTNGRQGYAIIKMTNTDFAALKKYKNPKGDATLYLQVPNSAIVDGVDTTKDLGAGFIPKKLATQIDGGTTYLPSGFFSSKSVIRKTKTTIAGRIILQDTNNSSNDFVEITANPRGFN</sequence>
<dbReference type="Pfam" id="PF16215">
    <property type="entry name" value="DUF4876"/>
    <property type="match status" value="1"/>
</dbReference>
<gene>
    <name evidence="3" type="ORF">B0A73_12895</name>
    <name evidence="2" type="ORF">IW18_14645</name>
</gene>
<dbReference type="PROSITE" id="PS51257">
    <property type="entry name" value="PROKAR_LIPOPROTEIN"/>
    <property type="match status" value="1"/>
</dbReference>
<comment type="caution">
    <text evidence="2">The sequence shown here is derived from an EMBL/GenBank/DDBJ whole genome shotgun (WGS) entry which is preliminary data.</text>
</comment>
<dbReference type="OrthoDB" id="1409865at2"/>
<dbReference type="InterPro" id="IPR013783">
    <property type="entry name" value="Ig-like_fold"/>
</dbReference>
<evidence type="ECO:0000313" key="5">
    <source>
        <dbReference type="Proteomes" id="UP000198302"/>
    </source>
</evidence>
<feature type="signal peptide" evidence="1">
    <location>
        <begin position="1"/>
        <end position="23"/>
    </location>
</feature>
<keyword evidence="5" id="KW-1185">Reference proteome</keyword>
<keyword evidence="1" id="KW-0732">Signal</keyword>
<dbReference type="Proteomes" id="UP000032061">
    <property type="component" value="Unassembled WGS sequence"/>
</dbReference>
<dbReference type="SUPFAM" id="SSF49478">
    <property type="entry name" value="Cna protein B-type domain"/>
    <property type="match status" value="1"/>
</dbReference>
<reference evidence="2 4" key="1">
    <citation type="submission" date="2015-01" db="EMBL/GenBank/DDBJ databases">
        <title>Genome of Flavobacterium hibernum DSM 12611.</title>
        <authorList>
            <person name="Stropko S.J."/>
            <person name="Pipes S.E."/>
            <person name="Newman J.D."/>
        </authorList>
    </citation>
    <scope>NUCLEOTIDE SEQUENCE [LARGE SCALE GENOMIC DNA]</scope>
    <source>
        <strain evidence="2 4">DSM 12611</strain>
    </source>
</reference>
<dbReference type="InterPro" id="IPR036415">
    <property type="entry name" value="Lamin_tail_dom_sf"/>
</dbReference>
<dbReference type="EMBL" id="JPRK01000011">
    <property type="protein sequence ID" value="KIO52351.1"/>
    <property type="molecule type" value="Genomic_DNA"/>
</dbReference>
<feature type="chain" id="PRO_5002209571" evidence="1">
    <location>
        <begin position="24"/>
        <end position="435"/>
    </location>
</feature>
<evidence type="ECO:0000256" key="1">
    <source>
        <dbReference type="SAM" id="SignalP"/>
    </source>
</evidence>
<evidence type="ECO:0000313" key="3">
    <source>
        <dbReference type="EMBL" id="OXA87198.1"/>
    </source>
</evidence>
<reference evidence="3 5" key="2">
    <citation type="submission" date="2016-11" db="EMBL/GenBank/DDBJ databases">
        <title>Whole genomes of Flavobacteriaceae.</title>
        <authorList>
            <person name="Stine C."/>
            <person name="Li C."/>
            <person name="Tadesse D."/>
        </authorList>
    </citation>
    <scope>NUCLEOTIDE SEQUENCE [LARGE SCALE GENOMIC DNA]</scope>
    <source>
        <strain evidence="3 5">ATCC 51468</strain>
    </source>
</reference>
<protein>
    <submittedName>
        <fullName evidence="3">DUF4876 domain-containing protein</fullName>
    </submittedName>
</protein>
<dbReference type="SUPFAM" id="SSF74853">
    <property type="entry name" value="Lamin A/C globular tail domain"/>
    <property type="match status" value="1"/>
</dbReference>
<name>A0A0D0EYB7_9FLAO</name>